<feature type="region of interest" description="Disordered" evidence="1">
    <location>
        <begin position="1"/>
        <end position="54"/>
    </location>
</feature>
<gene>
    <name evidence="2" type="ORF">Taro_002981</name>
</gene>
<feature type="compositionally biased region" description="Acidic residues" evidence="1">
    <location>
        <begin position="110"/>
        <end position="129"/>
    </location>
</feature>
<reference evidence="2" key="1">
    <citation type="submission" date="2017-07" db="EMBL/GenBank/DDBJ databases">
        <title>Taro Niue Genome Assembly and Annotation.</title>
        <authorList>
            <person name="Atibalentja N."/>
            <person name="Keating K."/>
            <person name="Fields C.J."/>
        </authorList>
    </citation>
    <scope>NUCLEOTIDE SEQUENCE</scope>
    <source>
        <strain evidence="2">Niue_2</strain>
        <tissue evidence="2">Leaf</tissue>
    </source>
</reference>
<accession>A0A843TKU9</accession>
<feature type="compositionally biased region" description="Polar residues" evidence="1">
    <location>
        <begin position="41"/>
        <end position="50"/>
    </location>
</feature>
<evidence type="ECO:0000313" key="3">
    <source>
        <dbReference type="Proteomes" id="UP000652761"/>
    </source>
</evidence>
<sequence length="150" mass="16446">MGLAVPQTREAETARTPSTPSRDLPEVLEHYGVGQPAMPTPQGNGSSQTPLLPGEGVGTMVVQYHRARHVVQAVPAAVARHPEPPAKDNEEEEVDATTLDDQVVEREVEFDGEEEWTDDEDKEDDEDEAEVRFPTMPVVLAIAEVESHEP</sequence>
<keyword evidence="3" id="KW-1185">Reference proteome</keyword>
<name>A0A843TKU9_COLES</name>
<dbReference type="Proteomes" id="UP000652761">
    <property type="component" value="Unassembled WGS sequence"/>
</dbReference>
<dbReference type="EMBL" id="NMUH01000075">
    <property type="protein sequence ID" value="MQL70707.1"/>
    <property type="molecule type" value="Genomic_DNA"/>
</dbReference>
<evidence type="ECO:0000256" key="1">
    <source>
        <dbReference type="SAM" id="MobiDB-lite"/>
    </source>
</evidence>
<feature type="region of interest" description="Disordered" evidence="1">
    <location>
        <begin position="79"/>
        <end position="135"/>
    </location>
</feature>
<comment type="caution">
    <text evidence="2">The sequence shown here is derived from an EMBL/GenBank/DDBJ whole genome shotgun (WGS) entry which is preliminary data.</text>
</comment>
<organism evidence="2 3">
    <name type="scientific">Colocasia esculenta</name>
    <name type="common">Wild taro</name>
    <name type="synonym">Arum esculentum</name>
    <dbReference type="NCBI Taxonomy" id="4460"/>
    <lineage>
        <taxon>Eukaryota</taxon>
        <taxon>Viridiplantae</taxon>
        <taxon>Streptophyta</taxon>
        <taxon>Embryophyta</taxon>
        <taxon>Tracheophyta</taxon>
        <taxon>Spermatophyta</taxon>
        <taxon>Magnoliopsida</taxon>
        <taxon>Liliopsida</taxon>
        <taxon>Araceae</taxon>
        <taxon>Aroideae</taxon>
        <taxon>Colocasieae</taxon>
        <taxon>Colocasia</taxon>
    </lineage>
</organism>
<proteinExistence type="predicted"/>
<evidence type="ECO:0000313" key="2">
    <source>
        <dbReference type="EMBL" id="MQL70707.1"/>
    </source>
</evidence>
<protein>
    <submittedName>
        <fullName evidence="2">Uncharacterized protein</fullName>
    </submittedName>
</protein>
<dbReference type="AlphaFoldDB" id="A0A843TKU9"/>